<feature type="compositionally biased region" description="Acidic residues" evidence="7">
    <location>
        <begin position="925"/>
        <end position="949"/>
    </location>
</feature>
<dbReference type="Proteomes" id="UP000050795">
    <property type="component" value="Unassembled WGS sequence"/>
</dbReference>
<feature type="region of interest" description="Disordered" evidence="7">
    <location>
        <begin position="250"/>
        <end position="270"/>
    </location>
</feature>
<dbReference type="SMART" id="SM00353">
    <property type="entry name" value="HLH"/>
    <property type="match status" value="1"/>
</dbReference>
<dbReference type="PROSITE" id="PS50888">
    <property type="entry name" value="BHLH"/>
    <property type="match status" value="1"/>
</dbReference>
<dbReference type="Pfam" id="PF23171">
    <property type="entry name" value="bHLH_HIF1A"/>
    <property type="match status" value="1"/>
</dbReference>
<dbReference type="Gene3D" id="4.10.280.10">
    <property type="entry name" value="Helix-loop-helix DNA-binding domain"/>
    <property type="match status" value="1"/>
</dbReference>
<dbReference type="InterPro" id="IPR013655">
    <property type="entry name" value="PAS_fold_3"/>
</dbReference>
<dbReference type="NCBIfam" id="TIGR00229">
    <property type="entry name" value="sensory_box"/>
    <property type="match status" value="1"/>
</dbReference>
<dbReference type="SUPFAM" id="SSF55785">
    <property type="entry name" value="PYP-like sensor domain (PAS domain)"/>
    <property type="match status" value="2"/>
</dbReference>
<dbReference type="FunFam" id="4.10.280.10:FF:000007">
    <property type="entry name" value="single-minded homolog 1 isoform X1"/>
    <property type="match status" value="1"/>
</dbReference>
<dbReference type="Pfam" id="PF08447">
    <property type="entry name" value="PAS_3"/>
    <property type="match status" value="1"/>
</dbReference>
<evidence type="ECO:0000259" key="9">
    <source>
        <dbReference type="PROSITE" id="PS50888"/>
    </source>
</evidence>
<dbReference type="InterPro" id="IPR013767">
    <property type="entry name" value="PAS_fold"/>
</dbReference>
<sequence length="949" mass="107832">MQTEYMAPQHYPPNKCDQFNDSAERCSLANVTSDYTDSSHFNKSFNFYPTDNINMYSSVDSDHYSLNNTRQNLAKSSENLFSHVHNFNQTIEASQYFQTSYALRATNSNVVPVNNTAITTVVVAPAAAAAAATTTNTTAINTISNNTNDNANNISLNHNSRQSIYSNRFDDKYSNIEHQSNTHYHTNQAGGEHFENEFLITPQTHHLHPVSNYYPLTPISLPSQQQMQHHLQPHATQQSHNVVNYTHTAAPTSPRMKEKSKNAARTRREKENTEFYELARLLPLPSAITSQLDKASIIRLTTSYLKIRAIFPNGFGDSRNYSNPISNHIMEKELAPNIFKSMDGFIFILSQEGKILYISETASVLLGLSQVEMTGNEITEYLHPLDHEELKQILTIHPSEIAANAGQSEFTLERSFFLRVKCVLAKRNAGLTTAGFKVIHCNGHLRVRVIHLEGYQYYQNLGLISFAYAIPSPNTNNTEIRLSMDMFMFRASLDLKLIFLEGRITQITGFQPQELVDKTLYQLVHAADVGSLKHSHEILLTKGQVTTPYYRLLNKSGGWIWIQSYATIVHNSRSSRPNCIVSVNYLLSELEFSEYCLLNDPLMNEDTVGQHQQAKTNRVVTNTPPPPQQQQAQLLPPMQPTTKTMINYENDTKNRVNEYYRSEYISKISGRSNDDPPQKRTRRCNTTNTLRHDNTVMCANDNSNTNTNSHNSVFKSQTMSEHLTNSTDCYFSNYNQHNLKSMLPTDITQLQYDVWTTEMQKQQQLQEYPEPTYTSVYQENVNKVLNYKTLKYPMYNECSKENEGSVLVPQWSHMNVDANCQLHHQPPHDYSVQMHSSPVNSTIRSDGSALVPSETITKVQSDMNFLCKKLDVSQHQSQPHPYDGHPPLMGETIVGMGGSNETTYSNGKLSIIDNLRRLEGHCEEAGEDEDDDDEEEEEEVEGGQENEED</sequence>
<organism evidence="10 11">
    <name type="scientific">Trichobilharzia regenti</name>
    <name type="common">Nasal bird schistosome</name>
    <dbReference type="NCBI Taxonomy" id="157069"/>
    <lineage>
        <taxon>Eukaryota</taxon>
        <taxon>Metazoa</taxon>
        <taxon>Spiralia</taxon>
        <taxon>Lophotrochozoa</taxon>
        <taxon>Platyhelminthes</taxon>
        <taxon>Trematoda</taxon>
        <taxon>Digenea</taxon>
        <taxon>Strigeidida</taxon>
        <taxon>Schistosomatoidea</taxon>
        <taxon>Schistosomatidae</taxon>
        <taxon>Trichobilharzia</taxon>
    </lineage>
</organism>
<dbReference type="Gene3D" id="3.30.450.20">
    <property type="entry name" value="PAS domain"/>
    <property type="match status" value="2"/>
</dbReference>
<evidence type="ECO:0000256" key="6">
    <source>
        <dbReference type="ARBA" id="ARBA00023242"/>
    </source>
</evidence>
<feature type="domain" description="PAS" evidence="8">
    <location>
        <begin position="476"/>
        <end position="543"/>
    </location>
</feature>
<feature type="domain" description="BHLH" evidence="9">
    <location>
        <begin position="255"/>
        <end position="308"/>
    </location>
</feature>
<dbReference type="PROSITE" id="PS50112">
    <property type="entry name" value="PAS"/>
    <property type="match status" value="2"/>
</dbReference>
<dbReference type="SUPFAM" id="SSF47459">
    <property type="entry name" value="HLH, helix-loop-helix DNA-binding domain"/>
    <property type="match status" value="1"/>
</dbReference>
<evidence type="ECO:0000313" key="10">
    <source>
        <dbReference type="Proteomes" id="UP000050795"/>
    </source>
</evidence>
<keyword evidence="5" id="KW-0804">Transcription</keyword>
<dbReference type="InterPro" id="IPR011598">
    <property type="entry name" value="bHLH_dom"/>
</dbReference>
<evidence type="ECO:0008006" key="12">
    <source>
        <dbReference type="Google" id="ProtNLM"/>
    </source>
</evidence>
<evidence type="ECO:0000256" key="1">
    <source>
        <dbReference type="ARBA" id="ARBA00004123"/>
    </source>
</evidence>
<evidence type="ECO:0000313" key="11">
    <source>
        <dbReference type="WBParaSite" id="TREG1_12450.1"/>
    </source>
</evidence>
<reference evidence="11" key="2">
    <citation type="submission" date="2023-11" db="UniProtKB">
        <authorList>
            <consortium name="WormBaseParasite"/>
        </authorList>
    </citation>
    <scope>IDENTIFICATION</scope>
</reference>
<dbReference type="SMART" id="SM00086">
    <property type="entry name" value="PAC"/>
    <property type="match status" value="1"/>
</dbReference>
<dbReference type="CDD" id="cd00130">
    <property type="entry name" value="PAS"/>
    <property type="match status" value="2"/>
</dbReference>
<dbReference type="GO" id="GO:0005634">
    <property type="term" value="C:nucleus"/>
    <property type="evidence" value="ECO:0007669"/>
    <property type="project" value="UniProtKB-SubCell"/>
</dbReference>
<dbReference type="PANTHER" id="PTHR23043">
    <property type="entry name" value="HYPOXIA-INDUCIBLE FACTOR 1 ALPHA"/>
    <property type="match status" value="1"/>
</dbReference>
<protein>
    <recommendedName>
        <fullName evidence="12">PAS domain-containing protein</fullName>
    </recommendedName>
</protein>
<dbReference type="WBParaSite" id="TREG1_12450.1">
    <property type="protein sequence ID" value="TREG1_12450.1"/>
    <property type="gene ID" value="TREG1_12450"/>
</dbReference>
<evidence type="ECO:0000259" key="8">
    <source>
        <dbReference type="PROSITE" id="PS50112"/>
    </source>
</evidence>
<dbReference type="Pfam" id="PF00989">
    <property type="entry name" value="PAS"/>
    <property type="match status" value="1"/>
</dbReference>
<name>A0AA85J1P1_TRIRE</name>
<feature type="compositionally biased region" description="Basic and acidic residues" evidence="7">
    <location>
        <begin position="255"/>
        <end position="270"/>
    </location>
</feature>
<evidence type="ECO:0000256" key="2">
    <source>
        <dbReference type="ARBA" id="ARBA00022737"/>
    </source>
</evidence>
<dbReference type="GO" id="GO:0000977">
    <property type="term" value="F:RNA polymerase II transcription regulatory region sequence-specific DNA binding"/>
    <property type="evidence" value="ECO:0007669"/>
    <property type="project" value="TreeGrafter"/>
</dbReference>
<dbReference type="SMART" id="SM00091">
    <property type="entry name" value="PAS"/>
    <property type="match status" value="2"/>
</dbReference>
<dbReference type="CDD" id="cd11434">
    <property type="entry name" value="bHLH-PAS_SIM"/>
    <property type="match status" value="1"/>
</dbReference>
<dbReference type="InterPro" id="IPR000014">
    <property type="entry name" value="PAS"/>
</dbReference>
<evidence type="ECO:0000256" key="4">
    <source>
        <dbReference type="ARBA" id="ARBA00023125"/>
    </source>
</evidence>
<keyword evidence="4" id="KW-0238">DNA-binding</keyword>
<keyword evidence="3" id="KW-0805">Transcription regulation</keyword>
<dbReference type="GO" id="GO:0000981">
    <property type="term" value="F:DNA-binding transcription factor activity, RNA polymerase II-specific"/>
    <property type="evidence" value="ECO:0007669"/>
    <property type="project" value="TreeGrafter"/>
</dbReference>
<evidence type="ECO:0000256" key="5">
    <source>
        <dbReference type="ARBA" id="ARBA00023163"/>
    </source>
</evidence>
<dbReference type="InterPro" id="IPR036638">
    <property type="entry name" value="HLH_DNA-bd_sf"/>
</dbReference>
<reference evidence="10" key="1">
    <citation type="submission" date="2022-06" db="EMBL/GenBank/DDBJ databases">
        <authorList>
            <person name="Berger JAMES D."/>
            <person name="Berger JAMES D."/>
        </authorList>
    </citation>
    <scope>NUCLEOTIDE SEQUENCE [LARGE SCALE GENOMIC DNA]</scope>
</reference>
<dbReference type="AlphaFoldDB" id="A0AA85J1P1"/>
<feature type="region of interest" description="Disordered" evidence="7">
    <location>
        <begin position="919"/>
        <end position="949"/>
    </location>
</feature>
<evidence type="ECO:0000256" key="7">
    <source>
        <dbReference type="SAM" id="MobiDB-lite"/>
    </source>
</evidence>
<dbReference type="PANTHER" id="PTHR23043:SF36">
    <property type="entry name" value="PROTEIN SINGLE-MINDED"/>
    <property type="match status" value="1"/>
</dbReference>
<dbReference type="InterPro" id="IPR035965">
    <property type="entry name" value="PAS-like_dom_sf"/>
</dbReference>
<evidence type="ECO:0000256" key="3">
    <source>
        <dbReference type="ARBA" id="ARBA00023015"/>
    </source>
</evidence>
<feature type="domain" description="PAS" evidence="8">
    <location>
        <begin position="331"/>
        <end position="394"/>
    </location>
</feature>
<keyword evidence="10" id="KW-1185">Reference proteome</keyword>
<comment type="subcellular location">
    <subcellularLocation>
        <location evidence="1">Nucleus</location>
    </subcellularLocation>
</comment>
<dbReference type="GO" id="GO:0046983">
    <property type="term" value="F:protein dimerization activity"/>
    <property type="evidence" value="ECO:0007669"/>
    <property type="project" value="InterPro"/>
</dbReference>
<dbReference type="InterPro" id="IPR001610">
    <property type="entry name" value="PAC"/>
</dbReference>
<keyword evidence="2" id="KW-0677">Repeat</keyword>
<keyword evidence="6" id="KW-0539">Nucleus</keyword>
<proteinExistence type="predicted"/>
<accession>A0AA85J1P1</accession>